<dbReference type="RefSeq" id="WP_083348497.1">
    <property type="nucleotide sequence ID" value="NZ_LT629767.1"/>
</dbReference>
<accession>A0ABX4DXK4</accession>
<comment type="caution">
    <text evidence="2">The sequence shown here is derived from an EMBL/GenBank/DDBJ whole genome shotgun (WGS) entry which is preliminary data.</text>
</comment>
<feature type="transmembrane region" description="Helical" evidence="1">
    <location>
        <begin position="45"/>
        <end position="66"/>
    </location>
</feature>
<organism evidence="2 3">
    <name type="scientific">Pseudomonas umsongensis</name>
    <dbReference type="NCBI Taxonomy" id="198618"/>
    <lineage>
        <taxon>Bacteria</taxon>
        <taxon>Pseudomonadati</taxon>
        <taxon>Pseudomonadota</taxon>
        <taxon>Gammaproteobacteria</taxon>
        <taxon>Pseudomonadales</taxon>
        <taxon>Pseudomonadaceae</taxon>
        <taxon>Pseudomonas</taxon>
    </lineage>
</organism>
<keyword evidence="1" id="KW-0812">Transmembrane</keyword>
<dbReference type="Proteomes" id="UP000215455">
    <property type="component" value="Unassembled WGS sequence"/>
</dbReference>
<gene>
    <name evidence="2" type="ORF">PSUM_15565</name>
</gene>
<feature type="transmembrane region" description="Helical" evidence="1">
    <location>
        <begin position="5"/>
        <end position="25"/>
    </location>
</feature>
<name>A0ABX4DXK4_9PSED</name>
<keyword evidence="3" id="KW-1185">Reference proteome</keyword>
<evidence type="ECO:0000256" key="1">
    <source>
        <dbReference type="SAM" id="Phobius"/>
    </source>
</evidence>
<dbReference type="EMBL" id="NIWU01000002">
    <property type="protein sequence ID" value="OXR33435.1"/>
    <property type="molecule type" value="Genomic_DNA"/>
</dbReference>
<keyword evidence="1" id="KW-1133">Transmembrane helix</keyword>
<evidence type="ECO:0000313" key="3">
    <source>
        <dbReference type="Proteomes" id="UP000215455"/>
    </source>
</evidence>
<protein>
    <recommendedName>
        <fullName evidence="4">Phage abortive infection protein</fullName>
    </recommendedName>
</protein>
<sequence length="216" mass="24320">MSPRFFLIVAGVALSFIAAIVALYLDMFGINRVHDQAIWGAFGDYFGGILNPIFALAAFFGVLWSLDLQMKQVRQMSIDKQSEEILLVIKDIDTRIGELLGTSVGGVGKAELFMHHMVAESERKAGVLDSSDAYAQFIFTAKQHGSMLEAPTRELKNQVITMHRFLIRYPQKKDAHYAPIIEYYIGKTSRFVPMFKDLGNLPDDTLRFFETAGKNM</sequence>
<reference evidence="2 3" key="1">
    <citation type="submission" date="2017-06" db="EMBL/GenBank/DDBJ databases">
        <authorList>
            <person name="Furmanczyk E.M."/>
        </authorList>
    </citation>
    <scope>NUCLEOTIDE SEQUENCE [LARGE SCALE GENOMIC DNA]</scope>
    <source>
        <strain evidence="2 3">DSM 16611</strain>
    </source>
</reference>
<evidence type="ECO:0008006" key="4">
    <source>
        <dbReference type="Google" id="ProtNLM"/>
    </source>
</evidence>
<proteinExistence type="predicted"/>
<keyword evidence="1" id="KW-0472">Membrane</keyword>
<evidence type="ECO:0000313" key="2">
    <source>
        <dbReference type="EMBL" id="OXR33435.1"/>
    </source>
</evidence>